<evidence type="ECO:0000256" key="3">
    <source>
        <dbReference type="ARBA" id="ARBA00023055"/>
    </source>
</evidence>
<organism evidence="8">
    <name type="scientific">Cladocopium goreaui</name>
    <dbReference type="NCBI Taxonomy" id="2562237"/>
    <lineage>
        <taxon>Eukaryota</taxon>
        <taxon>Sar</taxon>
        <taxon>Alveolata</taxon>
        <taxon>Dinophyceae</taxon>
        <taxon>Suessiales</taxon>
        <taxon>Symbiodiniaceae</taxon>
        <taxon>Cladocopium</taxon>
    </lineage>
</organism>
<dbReference type="CDD" id="cd21670">
    <property type="entry name" value="SMP_ESyt"/>
    <property type="match status" value="1"/>
</dbReference>
<feature type="domain" description="SMP-LTD" evidence="7">
    <location>
        <begin position="56"/>
        <end position="254"/>
    </location>
</feature>
<dbReference type="OrthoDB" id="1029639at2759"/>
<dbReference type="AlphaFoldDB" id="A0A9P1CDA5"/>
<protein>
    <submittedName>
        <fullName evidence="9">Extended synaptotagmin-3 (E-Syt3)</fullName>
    </submittedName>
</protein>
<keyword evidence="5" id="KW-0472">Membrane</keyword>
<accession>A0A9P1CDA5</accession>
<dbReference type="PANTHER" id="PTHR45761:SF1">
    <property type="entry name" value="EXTENDED SYNAPTOTAGMIN-LIKE PROTEIN 2, ISOFORM C"/>
    <property type="match status" value="1"/>
</dbReference>
<sequence length="706" mass="77961">MEVQRTRSRRRTWNFRVPLARLARHAVNLCGACAGCVTACTPGASAPLPEKAQSSEPKEITDLWHGEELLNDVIGRLWPSISEWFQRKLKAELEPQLKEQLMDIVEFEDIGLGTSPMRLEGITSSTSSEECGTDVFKTIRCAADLDYSGDGQITVGIRAGRGGAMGHVALTKLKLRGKIVVEFAHLTHLPPWFKCVRIYFPDMPEVDLTIDAKVFVLDAFCDTASMVKTRVLKVLQEAVASACVLPSRLVLEAASGIDHFRLHHPRPRGVLRTQIEVQAPPEEPQEESSYASYASLSASMSWLFESSSPKNLTSMQVSLGACRKNCASGDIVDFVVHDFDQQSVSVFANNSDTPLVVICLKDVIESGQGLKDPSEEEAHIFQLPLSFGSATGSLQMQWRQLAKEGLNPMHTLDQMVGDRTWTFGSPYASSWLLFIDLFHAVGLQGVEDETEIWAVVSVRRPFNAAICEQTSSAVPAASPARHGYQEWRYLGVLEHLAGVGGVNADDVERYVLGSIPEEAWRLLLGRALQQGSLPGGVDAVWKQPFCLLLDEDASSDAIRKLEVEIELRRPERGRSKSKSARYEKVGSATYPLSELISQPLAMEDLWVQICYGKKPTGHVRLRVQMRPLQSPYKPRMTGRGSLGSLGQRLQFLVRHGSGRLERPSFSSSISRSTPPPSPPDTQKKERLGSLAEGSVEVEKEDSIESL</sequence>
<comment type="caution">
    <text evidence="8">The sequence shown here is derived from an EMBL/GenBank/DDBJ whole genome shotgun (WGS) entry which is preliminary data.</text>
</comment>
<evidence type="ECO:0000256" key="4">
    <source>
        <dbReference type="ARBA" id="ARBA00023121"/>
    </source>
</evidence>
<evidence type="ECO:0000313" key="8">
    <source>
        <dbReference type="EMBL" id="CAI3990122.1"/>
    </source>
</evidence>
<evidence type="ECO:0000256" key="5">
    <source>
        <dbReference type="ARBA" id="ARBA00023136"/>
    </source>
</evidence>
<gene>
    <name evidence="8" type="ORF">C1SCF055_LOCUS17141</name>
</gene>
<evidence type="ECO:0000313" key="9">
    <source>
        <dbReference type="EMBL" id="CAL4777434.1"/>
    </source>
</evidence>
<dbReference type="GO" id="GO:0016020">
    <property type="term" value="C:membrane"/>
    <property type="evidence" value="ECO:0007669"/>
    <property type="project" value="UniProtKB-SubCell"/>
</dbReference>
<dbReference type="InterPro" id="IPR051634">
    <property type="entry name" value="Extended_Synaptotagmin"/>
</dbReference>
<dbReference type="PROSITE" id="PS51847">
    <property type="entry name" value="SMP"/>
    <property type="match status" value="1"/>
</dbReference>
<feature type="compositionally biased region" description="Low complexity" evidence="6">
    <location>
        <begin position="663"/>
        <end position="672"/>
    </location>
</feature>
<reference evidence="8" key="1">
    <citation type="submission" date="2022-10" db="EMBL/GenBank/DDBJ databases">
        <authorList>
            <person name="Chen Y."/>
            <person name="Dougan E. K."/>
            <person name="Chan C."/>
            <person name="Rhodes N."/>
            <person name="Thang M."/>
        </authorList>
    </citation>
    <scope>NUCLEOTIDE SEQUENCE</scope>
</reference>
<evidence type="ECO:0000256" key="6">
    <source>
        <dbReference type="SAM" id="MobiDB-lite"/>
    </source>
</evidence>
<evidence type="ECO:0000313" key="10">
    <source>
        <dbReference type="Proteomes" id="UP001152797"/>
    </source>
</evidence>
<dbReference type="Proteomes" id="UP001152797">
    <property type="component" value="Unassembled WGS sequence"/>
</dbReference>
<comment type="subcellular location">
    <subcellularLocation>
        <location evidence="1">Membrane</location>
    </subcellularLocation>
</comment>
<evidence type="ECO:0000256" key="1">
    <source>
        <dbReference type="ARBA" id="ARBA00004370"/>
    </source>
</evidence>
<feature type="region of interest" description="Disordered" evidence="6">
    <location>
        <begin position="659"/>
        <end position="706"/>
    </location>
</feature>
<reference evidence="9 10" key="2">
    <citation type="submission" date="2024-05" db="EMBL/GenBank/DDBJ databases">
        <authorList>
            <person name="Chen Y."/>
            <person name="Shah S."/>
            <person name="Dougan E. K."/>
            <person name="Thang M."/>
            <person name="Chan C."/>
        </authorList>
    </citation>
    <scope>NUCLEOTIDE SEQUENCE [LARGE SCALE GENOMIC DNA]</scope>
</reference>
<dbReference type="PANTHER" id="PTHR45761">
    <property type="entry name" value="EXTENDED SYNAPTOTAGMIN-LIKE PROTEIN 2, ISOFORM C"/>
    <property type="match status" value="1"/>
</dbReference>
<evidence type="ECO:0000256" key="2">
    <source>
        <dbReference type="ARBA" id="ARBA00022448"/>
    </source>
</evidence>
<dbReference type="EMBL" id="CAMXCT020001443">
    <property type="protein sequence ID" value="CAL1143497.1"/>
    <property type="molecule type" value="Genomic_DNA"/>
</dbReference>
<keyword evidence="10" id="KW-1185">Reference proteome</keyword>
<evidence type="ECO:0000259" key="7">
    <source>
        <dbReference type="PROSITE" id="PS51847"/>
    </source>
</evidence>
<dbReference type="GO" id="GO:0008289">
    <property type="term" value="F:lipid binding"/>
    <property type="evidence" value="ECO:0007669"/>
    <property type="project" value="UniProtKB-KW"/>
</dbReference>
<proteinExistence type="predicted"/>
<keyword evidence="3" id="KW-0445">Lipid transport</keyword>
<keyword evidence="2" id="KW-0813">Transport</keyword>
<dbReference type="GO" id="GO:0006869">
    <property type="term" value="P:lipid transport"/>
    <property type="evidence" value="ECO:0007669"/>
    <property type="project" value="UniProtKB-KW"/>
</dbReference>
<dbReference type="EMBL" id="CAMXCT030001443">
    <property type="protein sequence ID" value="CAL4777434.1"/>
    <property type="molecule type" value="Genomic_DNA"/>
</dbReference>
<keyword evidence="4" id="KW-0446">Lipid-binding</keyword>
<dbReference type="EMBL" id="CAMXCT010001443">
    <property type="protein sequence ID" value="CAI3990122.1"/>
    <property type="molecule type" value="Genomic_DNA"/>
</dbReference>
<name>A0A9P1CDA5_9DINO</name>
<feature type="compositionally biased region" description="Basic and acidic residues" evidence="6">
    <location>
        <begin position="696"/>
        <end position="706"/>
    </location>
</feature>
<dbReference type="InterPro" id="IPR031468">
    <property type="entry name" value="SMP_LBD"/>
</dbReference>